<comment type="miscellaneous">
    <text evidence="8">Few gyrases are as efficient as E.coli at forming negative supercoils. Not all organisms have 2 type II topoisomerases; in organisms with a single type II topoisomerase this enzyme also has to decatenate newly replicated chromosomes.</text>
</comment>
<evidence type="ECO:0000256" key="5">
    <source>
        <dbReference type="ARBA" id="ARBA00023029"/>
    </source>
</evidence>
<dbReference type="Gene3D" id="1.10.268.10">
    <property type="entry name" value="Topoisomerase, domain 3"/>
    <property type="match status" value="1"/>
</dbReference>
<dbReference type="OrthoDB" id="9806486at2"/>
<gene>
    <name evidence="8" type="primary">gyrA</name>
    <name evidence="12" type="ORF">CN97_05490</name>
</gene>
<name>A0A086YC70_9RHOB</name>
<keyword evidence="8" id="KW-0963">Cytoplasm</keyword>
<evidence type="ECO:0000259" key="11">
    <source>
        <dbReference type="PROSITE" id="PS52040"/>
    </source>
</evidence>
<feature type="short sequence motif" description="GyrA-box" evidence="8">
    <location>
        <begin position="565"/>
        <end position="571"/>
    </location>
</feature>
<dbReference type="InterPro" id="IPR002205">
    <property type="entry name" value="Topo_IIA_dom_A"/>
</dbReference>
<dbReference type="GO" id="GO:0009330">
    <property type="term" value="C:DNA topoisomerase type II (double strand cut, ATP-hydrolyzing) complex"/>
    <property type="evidence" value="ECO:0007669"/>
    <property type="project" value="TreeGrafter"/>
</dbReference>
<dbReference type="GO" id="GO:0034335">
    <property type="term" value="F:DNA negative supercoiling activity"/>
    <property type="evidence" value="ECO:0007669"/>
    <property type="project" value="UniProtKB-ARBA"/>
</dbReference>
<dbReference type="CDD" id="cd00187">
    <property type="entry name" value="TOP4c"/>
    <property type="match status" value="1"/>
</dbReference>
<keyword evidence="7 8" id="KW-0413">Isomerase</keyword>
<dbReference type="GO" id="GO:0005524">
    <property type="term" value="F:ATP binding"/>
    <property type="evidence" value="ECO:0007669"/>
    <property type="project" value="UniProtKB-UniRule"/>
</dbReference>
<organism evidence="12 13">
    <name type="scientific">Haematobacter massiliensis</name>
    <dbReference type="NCBI Taxonomy" id="195105"/>
    <lineage>
        <taxon>Bacteria</taxon>
        <taxon>Pseudomonadati</taxon>
        <taxon>Pseudomonadota</taxon>
        <taxon>Alphaproteobacteria</taxon>
        <taxon>Rhodobacterales</taxon>
        <taxon>Paracoccaceae</taxon>
        <taxon>Haematobacter</taxon>
    </lineage>
</organism>
<dbReference type="NCBIfam" id="NF004044">
    <property type="entry name" value="PRK05561.1"/>
    <property type="match status" value="1"/>
</dbReference>
<dbReference type="PANTHER" id="PTHR43493">
    <property type="entry name" value="DNA GYRASE/TOPOISOMERASE SUBUNIT A"/>
    <property type="match status" value="1"/>
</dbReference>
<dbReference type="PROSITE" id="PS52040">
    <property type="entry name" value="TOPO_IIA"/>
    <property type="match status" value="1"/>
</dbReference>
<dbReference type="GO" id="GO:0005737">
    <property type="term" value="C:cytoplasm"/>
    <property type="evidence" value="ECO:0007669"/>
    <property type="project" value="UniProtKB-SubCell"/>
</dbReference>
<evidence type="ECO:0000256" key="2">
    <source>
        <dbReference type="ARBA" id="ARBA00008263"/>
    </source>
</evidence>
<dbReference type="InterPro" id="IPR006691">
    <property type="entry name" value="GyrA/parC_rep"/>
</dbReference>
<evidence type="ECO:0000256" key="10">
    <source>
        <dbReference type="SAM" id="MobiDB-lite"/>
    </source>
</evidence>
<dbReference type="FunFam" id="1.10.268.10:FF:000001">
    <property type="entry name" value="DNA gyrase subunit A"/>
    <property type="match status" value="1"/>
</dbReference>
<dbReference type="Gene3D" id="2.120.10.90">
    <property type="entry name" value="DNA gyrase/topoisomerase IV, subunit A, C-terminal"/>
    <property type="match status" value="1"/>
</dbReference>
<dbReference type="Proteomes" id="UP000028826">
    <property type="component" value="Unassembled WGS sequence"/>
</dbReference>
<dbReference type="FunFam" id="3.90.199.10:FF:000001">
    <property type="entry name" value="DNA gyrase subunit A"/>
    <property type="match status" value="1"/>
</dbReference>
<evidence type="ECO:0000256" key="6">
    <source>
        <dbReference type="ARBA" id="ARBA00023125"/>
    </source>
</evidence>
<dbReference type="NCBIfam" id="TIGR01063">
    <property type="entry name" value="gyrA"/>
    <property type="match status" value="1"/>
</dbReference>
<keyword evidence="4 8" id="KW-0067">ATP-binding</keyword>
<dbReference type="Gene3D" id="3.90.199.10">
    <property type="entry name" value="Topoisomerase II, domain 5"/>
    <property type="match status" value="1"/>
</dbReference>
<dbReference type="SUPFAM" id="SSF101904">
    <property type="entry name" value="GyrA/ParC C-terminal domain-like"/>
    <property type="match status" value="1"/>
</dbReference>
<comment type="subunit">
    <text evidence="8">Heterotetramer, composed of two GyrA and two GyrB chains. In the heterotetramer, GyrA contains the active site tyrosine that forms a transient covalent intermediate with DNA, while GyrB binds cofactors and catalyzes ATP hydrolysis.</text>
</comment>
<comment type="catalytic activity">
    <reaction evidence="1 8 9">
        <text>ATP-dependent breakage, passage and rejoining of double-stranded DNA.</text>
        <dbReference type="EC" id="5.6.2.2"/>
    </reaction>
</comment>
<comment type="similarity">
    <text evidence="2 8">Belongs to the type II topoisomerase GyrA/ParC subunit family.</text>
</comment>
<evidence type="ECO:0000256" key="8">
    <source>
        <dbReference type="HAMAP-Rule" id="MF_01897"/>
    </source>
</evidence>
<dbReference type="NCBIfam" id="NF004043">
    <property type="entry name" value="PRK05560.1"/>
    <property type="match status" value="1"/>
</dbReference>
<feature type="region of interest" description="Disordered" evidence="10">
    <location>
        <begin position="1"/>
        <end position="23"/>
    </location>
</feature>
<evidence type="ECO:0000256" key="3">
    <source>
        <dbReference type="ARBA" id="ARBA00022741"/>
    </source>
</evidence>
<keyword evidence="3 8" id="KW-0547">Nucleotide-binding</keyword>
<dbReference type="eggNOG" id="COG0188">
    <property type="taxonomic scope" value="Bacteria"/>
</dbReference>
<evidence type="ECO:0000313" key="12">
    <source>
        <dbReference type="EMBL" id="KFI31870.1"/>
    </source>
</evidence>
<dbReference type="Gene3D" id="3.30.1360.40">
    <property type="match status" value="1"/>
</dbReference>
<dbReference type="SMART" id="SM00434">
    <property type="entry name" value="TOP4c"/>
    <property type="match status" value="1"/>
</dbReference>
<keyword evidence="5 8" id="KW-0799">Topoisomerase</keyword>
<evidence type="ECO:0000256" key="7">
    <source>
        <dbReference type="ARBA" id="ARBA00023235"/>
    </source>
</evidence>
<dbReference type="RefSeq" id="WP_035705936.1">
    <property type="nucleotide sequence ID" value="NZ_CAMIFG010000173.1"/>
</dbReference>
<reference evidence="12 13" key="1">
    <citation type="submission" date="2014-03" db="EMBL/GenBank/DDBJ databases">
        <title>Genome of Haematobacter massiliensis CCUG 47968.</title>
        <authorList>
            <person name="Wang D."/>
            <person name="Wang G."/>
        </authorList>
    </citation>
    <scope>NUCLEOTIDE SEQUENCE [LARGE SCALE GENOMIC DNA]</scope>
    <source>
        <strain evidence="12 13">CCUG 47968</strain>
    </source>
</reference>
<dbReference type="InterPro" id="IPR005743">
    <property type="entry name" value="GyrA"/>
</dbReference>
<evidence type="ECO:0000256" key="1">
    <source>
        <dbReference type="ARBA" id="ARBA00000185"/>
    </source>
</evidence>
<dbReference type="InterPro" id="IPR035516">
    <property type="entry name" value="Gyrase/topoIV_suA_C"/>
</dbReference>
<dbReference type="GO" id="GO:0006261">
    <property type="term" value="P:DNA-templated DNA replication"/>
    <property type="evidence" value="ECO:0007669"/>
    <property type="project" value="UniProtKB-UniRule"/>
</dbReference>
<accession>A0A086YC70</accession>
<dbReference type="GO" id="GO:0006265">
    <property type="term" value="P:DNA topological change"/>
    <property type="evidence" value="ECO:0007669"/>
    <property type="project" value="UniProtKB-UniRule"/>
</dbReference>
<evidence type="ECO:0000256" key="9">
    <source>
        <dbReference type="PROSITE-ProRule" id="PRU01384"/>
    </source>
</evidence>
<dbReference type="AlphaFoldDB" id="A0A086YC70"/>
<dbReference type="Pfam" id="PF00521">
    <property type="entry name" value="DNA_topoisoIV"/>
    <property type="match status" value="1"/>
</dbReference>
<comment type="caution">
    <text evidence="12">The sequence shown here is derived from an EMBL/GenBank/DDBJ whole genome shotgun (WGS) entry which is preliminary data.</text>
</comment>
<keyword evidence="6 8" id="KW-0238">DNA-binding</keyword>
<proteinExistence type="inferred from homology"/>
<dbReference type="EC" id="5.6.2.2" evidence="8"/>
<comment type="function">
    <text evidence="8">A type II topoisomerase that negatively supercoils closed circular double-stranded (ds) DNA in an ATP-dependent manner to modulate DNA topology and maintain chromosomes in an underwound state. Negative supercoiling favors strand separation, and DNA replication, transcription, recombination and repair, all of which involve strand separation. Also able to catalyze the interconversion of other topological isomers of dsDNA rings, including catenanes and knotted rings. Type II topoisomerases break and join 2 DNA strands simultaneously in an ATP-dependent manner.</text>
</comment>
<dbReference type="Pfam" id="PF03989">
    <property type="entry name" value="DNA_gyraseA_C"/>
    <property type="match status" value="6"/>
</dbReference>
<dbReference type="InterPro" id="IPR013758">
    <property type="entry name" value="Topo_IIA_A/C_ab"/>
</dbReference>
<comment type="subcellular location">
    <subcellularLocation>
        <location evidence="8">Cytoplasm</location>
    </subcellularLocation>
</comment>
<dbReference type="InterPro" id="IPR013757">
    <property type="entry name" value="Topo_IIA_A_a_sf"/>
</dbReference>
<dbReference type="STRING" id="195105.CN97_05490"/>
<protein>
    <recommendedName>
        <fullName evidence="8">DNA gyrase subunit A</fullName>
        <ecNumber evidence="8">5.6.2.2</ecNumber>
    </recommendedName>
</protein>
<dbReference type="PANTHER" id="PTHR43493:SF5">
    <property type="entry name" value="DNA GYRASE SUBUNIT A, CHLOROPLASTIC_MITOCHONDRIAL"/>
    <property type="match status" value="1"/>
</dbReference>
<dbReference type="GO" id="GO:0005694">
    <property type="term" value="C:chromosome"/>
    <property type="evidence" value="ECO:0007669"/>
    <property type="project" value="InterPro"/>
</dbReference>
<dbReference type="InterPro" id="IPR050220">
    <property type="entry name" value="Type_II_DNA_Topoisomerases"/>
</dbReference>
<dbReference type="HAMAP" id="MF_01897">
    <property type="entry name" value="GyrA"/>
    <property type="match status" value="1"/>
</dbReference>
<dbReference type="EMBL" id="JGYG01000001">
    <property type="protein sequence ID" value="KFI31870.1"/>
    <property type="molecule type" value="Genomic_DNA"/>
</dbReference>
<dbReference type="InterPro" id="IPR013760">
    <property type="entry name" value="Topo_IIA-like_dom_sf"/>
</dbReference>
<dbReference type="FunFam" id="3.30.1360.40:FF:000002">
    <property type="entry name" value="DNA gyrase subunit A"/>
    <property type="match status" value="1"/>
</dbReference>
<dbReference type="SUPFAM" id="SSF56719">
    <property type="entry name" value="Type II DNA topoisomerase"/>
    <property type="match status" value="1"/>
</dbReference>
<dbReference type="GO" id="GO:0003677">
    <property type="term" value="F:DNA binding"/>
    <property type="evidence" value="ECO:0007669"/>
    <property type="project" value="UniProtKB-UniRule"/>
</dbReference>
<evidence type="ECO:0000313" key="13">
    <source>
        <dbReference type="Proteomes" id="UP000028826"/>
    </source>
</evidence>
<evidence type="ECO:0000256" key="4">
    <source>
        <dbReference type="ARBA" id="ARBA00022840"/>
    </source>
</evidence>
<sequence length="907" mass="100227">MNDTPELPEDDENGPDRPSYTGPTVSIAEEMKSSYLDYAMSVIVARAIPDLRDGLKPVHRRILYAMHETGNTHDKPYRKSARPVGDVMGKYHPHGDSAIYDALVRLAQPFSMSLPLLDGQGNFGSMDGDSAAAMRYTEVRMDKPAAFLLADIDKETVDFQDNYDGKDREPVVLPARFPNMLVNGAGGIAVGMATNIPPHNLGEVIDATLALIEEPDLSTERLMEYIPAPDFPTGGVILGRSGARKAYLEGRGSVIIRAKTRVEEIRKDRYAIVVDEIPYQVNKATMIERIAEMAREKRIEGIAHVQDESDRIGVRVVVELKRDATPEVVLNQLFRFTPMQVSFGCNMLALNGGRPEQLALRDFLTAFLSFREEVVARRTAFELRKARERSHLLCGLAVAVSNVDEVVATIRSSADPAEARERLMSRRWPAMDIAEYIRLIDDPSHTINDDGTYNLSELQARAILDLRLQRLTAMGVKEITDELQELAAKIRDYLDILRSRERIMSIISAELREVRDAFAVPRRTEIADWSGDMEDEDLIEREDMVVTVTSGGYIKRTPLAEFRSQRRGGKGLSSMSTKEDDVVTTLFVANTHTQLLFFTTDGMVYKLKTWRLPLAGRNARGKAIVNILPIGAGVSIAAIMAIDEPEVEWDMLQIVFATSDGDVRRNALSDFTNVKSNGKIAMKLPEGVSLVGVRIANEQDDMMLVTALGRAIRFPTTDVRVFKGRDSTGVRGIRLADEDEVVSMSVIRHFEASPEERTAYLKQRRLVAGATEEVEADEDEDAVEGGQLSTERYAEMSAIEDLILTVTASGTGKLSSSHDYPVRGRGGQGVMAMDKGMRGGRLVASFPVAMEDQIMLATSTGQSIRCPVDGISFRSRSAGGVRIFDTGGDEQVVSVARIAEQAEDGEE</sequence>
<feature type="compositionally biased region" description="Acidic residues" evidence="10">
    <location>
        <begin position="1"/>
        <end position="13"/>
    </location>
</feature>
<keyword evidence="13" id="KW-1185">Reference proteome</keyword>
<feature type="active site" description="O-(5'-phospho-DNA)-tyrosine intermediate" evidence="8 9">
    <location>
        <position position="136"/>
    </location>
</feature>
<feature type="domain" description="Topo IIA-type catalytic" evidence="11">
    <location>
        <begin position="48"/>
        <end position="538"/>
    </location>
</feature>